<keyword evidence="4" id="KW-0472">Membrane</keyword>
<evidence type="ECO:0000256" key="2">
    <source>
        <dbReference type="SAM" id="Coils"/>
    </source>
</evidence>
<evidence type="ECO:0000256" key="4">
    <source>
        <dbReference type="SAM" id="Phobius"/>
    </source>
</evidence>
<dbReference type="NCBIfam" id="TIGR01730">
    <property type="entry name" value="RND_mfp"/>
    <property type="match status" value="1"/>
</dbReference>
<dbReference type="InterPro" id="IPR058792">
    <property type="entry name" value="Beta-barrel_RND_2"/>
</dbReference>
<name>A0A8S8X8B0_9PROT</name>
<feature type="compositionally biased region" description="Basic and acidic residues" evidence="3">
    <location>
        <begin position="388"/>
        <end position="403"/>
    </location>
</feature>
<dbReference type="RefSeq" id="WP_420240956.1">
    <property type="nucleotide sequence ID" value="NZ_BOPV01000001.1"/>
</dbReference>
<dbReference type="GO" id="GO:1990281">
    <property type="term" value="C:efflux pump complex"/>
    <property type="evidence" value="ECO:0007669"/>
    <property type="project" value="TreeGrafter"/>
</dbReference>
<comment type="caution">
    <text evidence="7">The sequence shown here is derived from an EMBL/GenBank/DDBJ whole genome shotgun (WGS) entry which is preliminary data.</text>
</comment>
<dbReference type="Gene3D" id="2.40.50.100">
    <property type="match status" value="1"/>
</dbReference>
<feature type="transmembrane region" description="Helical" evidence="4">
    <location>
        <begin position="24"/>
        <end position="46"/>
    </location>
</feature>
<dbReference type="SUPFAM" id="SSF111369">
    <property type="entry name" value="HlyD-like secretion proteins"/>
    <property type="match status" value="1"/>
</dbReference>
<dbReference type="Gene3D" id="2.40.420.20">
    <property type="match status" value="1"/>
</dbReference>
<evidence type="ECO:0000313" key="8">
    <source>
        <dbReference type="Proteomes" id="UP000681075"/>
    </source>
</evidence>
<accession>A0A8S8X8B0</accession>
<dbReference type="Gene3D" id="2.40.30.170">
    <property type="match status" value="1"/>
</dbReference>
<dbReference type="InterPro" id="IPR058625">
    <property type="entry name" value="MdtA-like_BSH"/>
</dbReference>
<feature type="region of interest" description="Disordered" evidence="3">
    <location>
        <begin position="371"/>
        <end position="403"/>
    </location>
</feature>
<dbReference type="Pfam" id="PF25917">
    <property type="entry name" value="BSH_RND"/>
    <property type="match status" value="1"/>
</dbReference>
<dbReference type="EMBL" id="BOPV01000001">
    <property type="protein sequence ID" value="GIL38041.1"/>
    <property type="molecule type" value="Genomic_DNA"/>
</dbReference>
<dbReference type="PANTHER" id="PTHR30469">
    <property type="entry name" value="MULTIDRUG RESISTANCE PROTEIN MDTA"/>
    <property type="match status" value="1"/>
</dbReference>
<dbReference type="Proteomes" id="UP000681075">
    <property type="component" value="Unassembled WGS sequence"/>
</dbReference>
<feature type="coiled-coil region" evidence="2">
    <location>
        <begin position="128"/>
        <end position="193"/>
    </location>
</feature>
<dbReference type="InterPro" id="IPR006143">
    <property type="entry name" value="RND_pump_MFP"/>
</dbReference>
<dbReference type="AlphaFoldDB" id="A0A8S8X8B0"/>
<comment type="similarity">
    <text evidence="1">Belongs to the membrane fusion protein (MFP) (TC 8.A.1) family.</text>
</comment>
<sequence>MTAPLDPNRPPSWLKRQAKGHTRLLLTVAVVIVALVVVSGIASRLLNARALKVQTAARAVQSVTVTTAKLGPREEELVLPGNVQARSEAPIYARTSGYLKAWYVDLGTRVKAGQLLAEIETPEVDEQLRQAEADLNTIEATSQLAQSTAARWRDLLAKGTVSQQAADEKNADANAKRAQLQSARANRERLLQLQGFKRVVAPFDGVISSRRTDVGQLIAAGSGVGPELFHLVDSSTLRIYVQVPQPFTPVLKVGTEAGLRFAERPGRNFPATLVRMADALDANSRSLMVELEYDNRAGELLPGSYAEVHFHLKNASPSPRVPATALLFGANGQRIAKVASDGKVTLQKVAIGRDFGNEVEIVEGLAADEPFALDPPDSLTDGQVVRVAKPETPKPPEPRAAER</sequence>
<reference evidence="7" key="1">
    <citation type="submission" date="2021-02" db="EMBL/GenBank/DDBJ databases">
        <title>Genome sequence of Rhodospirillales sp. strain TMPK1 isolated from soil.</title>
        <authorList>
            <person name="Nakai R."/>
            <person name="Kusada H."/>
            <person name="Tamaki H."/>
        </authorList>
    </citation>
    <scope>NUCLEOTIDE SEQUENCE</scope>
    <source>
        <strain evidence="7">TMPK1</strain>
    </source>
</reference>
<dbReference type="Gene3D" id="1.10.287.470">
    <property type="entry name" value="Helix hairpin bin"/>
    <property type="match status" value="1"/>
</dbReference>
<dbReference type="Pfam" id="PF25954">
    <property type="entry name" value="Beta-barrel_RND_2"/>
    <property type="match status" value="1"/>
</dbReference>
<evidence type="ECO:0000313" key="7">
    <source>
        <dbReference type="EMBL" id="GIL38041.1"/>
    </source>
</evidence>
<proteinExistence type="inferred from homology"/>
<dbReference type="PANTHER" id="PTHR30469:SF37">
    <property type="entry name" value="RAGD PROTEIN"/>
    <property type="match status" value="1"/>
</dbReference>
<keyword evidence="8" id="KW-1185">Reference proteome</keyword>
<evidence type="ECO:0000256" key="1">
    <source>
        <dbReference type="ARBA" id="ARBA00009477"/>
    </source>
</evidence>
<evidence type="ECO:0000256" key="3">
    <source>
        <dbReference type="SAM" id="MobiDB-lite"/>
    </source>
</evidence>
<keyword evidence="4" id="KW-0812">Transmembrane</keyword>
<gene>
    <name evidence="7" type="ORF">TMPK1_02780</name>
</gene>
<evidence type="ECO:0000259" key="5">
    <source>
        <dbReference type="Pfam" id="PF25917"/>
    </source>
</evidence>
<feature type="domain" description="CusB-like beta-barrel" evidence="6">
    <location>
        <begin position="240"/>
        <end position="311"/>
    </location>
</feature>
<organism evidence="7 8">
    <name type="scientific">Roseiterribacter gracilis</name>
    <dbReference type="NCBI Taxonomy" id="2812848"/>
    <lineage>
        <taxon>Bacteria</taxon>
        <taxon>Pseudomonadati</taxon>
        <taxon>Pseudomonadota</taxon>
        <taxon>Alphaproteobacteria</taxon>
        <taxon>Rhodospirillales</taxon>
        <taxon>Roseiterribacteraceae</taxon>
        <taxon>Roseiterribacter</taxon>
    </lineage>
</organism>
<protein>
    <submittedName>
        <fullName evidence="7">RND transporter MFP subunit</fullName>
    </submittedName>
</protein>
<dbReference type="GO" id="GO:0015562">
    <property type="term" value="F:efflux transmembrane transporter activity"/>
    <property type="evidence" value="ECO:0007669"/>
    <property type="project" value="TreeGrafter"/>
</dbReference>
<feature type="domain" description="Multidrug resistance protein MdtA-like barrel-sandwich hybrid" evidence="5">
    <location>
        <begin position="89"/>
        <end position="222"/>
    </location>
</feature>
<keyword evidence="2" id="KW-0175">Coiled coil</keyword>
<evidence type="ECO:0000259" key="6">
    <source>
        <dbReference type="Pfam" id="PF25954"/>
    </source>
</evidence>
<keyword evidence="4" id="KW-1133">Transmembrane helix</keyword>